<reference evidence="1 2" key="1">
    <citation type="submission" date="2011-10" db="EMBL/GenBank/DDBJ databases">
        <title>Whole genome sequence of Selenomonas ruminantium subsp. lactilytica TAM6421.</title>
        <authorList>
            <person name="Oguchi A."/>
            <person name="Ankai A."/>
            <person name="Kaneko J."/>
            <person name="Yamada-Narita S."/>
            <person name="Fukui S."/>
            <person name="Takahashi M."/>
            <person name="Onodera T."/>
            <person name="Kojima S."/>
            <person name="Fushimi T."/>
            <person name="Abe N."/>
            <person name="Kamio Y."/>
            <person name="Yamazaki S."/>
            <person name="Fujita N."/>
        </authorList>
    </citation>
    <scope>NUCLEOTIDE SEQUENCE [LARGE SCALE GENOMIC DNA]</scope>
    <source>
        <strain evidence="2">NBRC 103574 / TAM6421</strain>
        <plasmid evidence="1 2">pSRC3</plasmid>
    </source>
</reference>
<dbReference type="RefSeq" id="WP_014426161.1">
    <property type="nucleotide sequence ID" value="NC_017073.1"/>
</dbReference>
<sequence>MIEVKQTVKNMIAAKGITLGKMVEEYNARTGAVFTQQAFSYKIHKETLKANELQVVCDILGFSPVIAKGNVELPMTPLKEVIESIFEANGVTKEDVRRIFNERTGAKFVQPTFAYKVNHETFKVNELQVVLDILGYELKIRG</sequence>
<organism evidence="1 2">
    <name type="scientific">Selenomonas ruminantium subsp. lactilytica (strain NBRC 103574 / TAM6421)</name>
    <dbReference type="NCBI Taxonomy" id="927704"/>
    <lineage>
        <taxon>Bacteria</taxon>
        <taxon>Bacillati</taxon>
        <taxon>Bacillota</taxon>
        <taxon>Negativicutes</taxon>
        <taxon>Selenomonadales</taxon>
        <taxon>Selenomonadaceae</taxon>
        <taxon>Selenomonas</taxon>
    </lineage>
</organism>
<dbReference type="EMBL" id="AP012300">
    <property type="protein sequence ID" value="BAL85143.1"/>
    <property type="molecule type" value="Genomic_DNA"/>
</dbReference>
<dbReference type="PATRIC" id="fig|927704.6.peg.3384"/>
<name>I0GWK6_SELRL</name>
<evidence type="ECO:0000313" key="1">
    <source>
        <dbReference type="EMBL" id="BAL85143.1"/>
    </source>
</evidence>
<gene>
    <name evidence="1" type="ordered locus">SELR_pSRC300700</name>
</gene>
<accession>I0GWK6</accession>
<proteinExistence type="predicted"/>
<dbReference type="AlphaFoldDB" id="I0GWK6"/>
<protein>
    <submittedName>
        <fullName evidence="1">Uncharacterized protein</fullName>
    </submittedName>
</protein>
<keyword evidence="1" id="KW-0614">Plasmid</keyword>
<dbReference type="HOGENOM" id="CLU_1814486_0_0_9"/>
<dbReference type="KEGG" id="sri:SELR_pSRC300700"/>
<evidence type="ECO:0000313" key="2">
    <source>
        <dbReference type="Proteomes" id="UP000007887"/>
    </source>
</evidence>
<dbReference type="Proteomes" id="UP000007887">
    <property type="component" value="Plasmid pSRC3"/>
</dbReference>
<geneLocation type="plasmid" evidence="1 2">
    <name>pSRC3</name>
</geneLocation>